<dbReference type="AlphaFoldDB" id="A0A7S0QK89"/>
<protein>
    <recommendedName>
        <fullName evidence="2">Tyrosine-protein kinase ephrin type A/B receptor-like domain-containing protein</fullName>
    </recommendedName>
</protein>
<organism evidence="3">
    <name type="scientific">Cryptomonas curvata</name>
    <dbReference type="NCBI Taxonomy" id="233186"/>
    <lineage>
        <taxon>Eukaryota</taxon>
        <taxon>Cryptophyceae</taxon>
        <taxon>Cryptomonadales</taxon>
        <taxon>Cryptomonadaceae</taxon>
        <taxon>Cryptomonas</taxon>
    </lineage>
</organism>
<dbReference type="SMART" id="SM01411">
    <property type="entry name" value="Ephrin_rec_like"/>
    <property type="match status" value="1"/>
</dbReference>
<feature type="signal peptide" evidence="1">
    <location>
        <begin position="1"/>
        <end position="22"/>
    </location>
</feature>
<sequence length="176" mass="19007">MLVKRLILVITILTYLVHFTAAECSAVADIRYCSWNQIYTYYSEIEMADWISVDSPSICGSCSPGMFYSPLCGSPNQERWDGCGSCWPGTYSLGGVRQRCIPCTEGTFSGEFQSTACMLCPFGTFGPTTGLSQCLKCPAGTFYNGTGALDSSVCQGPALRSFIETMALFLPIGHGS</sequence>
<dbReference type="InterPro" id="IPR011641">
    <property type="entry name" value="Tyr-kin_ephrin_A/B_rcpt-like"/>
</dbReference>
<reference evidence="3" key="1">
    <citation type="submission" date="2021-01" db="EMBL/GenBank/DDBJ databases">
        <authorList>
            <person name="Corre E."/>
            <person name="Pelletier E."/>
            <person name="Niang G."/>
            <person name="Scheremetjew M."/>
            <person name="Finn R."/>
            <person name="Kale V."/>
            <person name="Holt S."/>
            <person name="Cochrane G."/>
            <person name="Meng A."/>
            <person name="Brown T."/>
            <person name="Cohen L."/>
        </authorList>
    </citation>
    <scope>NUCLEOTIDE SEQUENCE</scope>
    <source>
        <strain evidence="3">CCAP979/52</strain>
    </source>
</reference>
<feature type="chain" id="PRO_5031151726" description="Tyrosine-protein kinase ephrin type A/B receptor-like domain-containing protein" evidence="1">
    <location>
        <begin position="23"/>
        <end position="176"/>
    </location>
</feature>
<feature type="domain" description="Tyrosine-protein kinase ephrin type A/B receptor-like" evidence="2">
    <location>
        <begin position="106"/>
        <end position="154"/>
    </location>
</feature>
<evidence type="ECO:0000259" key="2">
    <source>
        <dbReference type="Pfam" id="PF07699"/>
    </source>
</evidence>
<dbReference type="EMBL" id="HBEZ01028797">
    <property type="protein sequence ID" value="CAD8638235.1"/>
    <property type="molecule type" value="Transcribed_RNA"/>
</dbReference>
<dbReference type="Pfam" id="PF07699">
    <property type="entry name" value="Ephrin_rec_like"/>
    <property type="match status" value="1"/>
</dbReference>
<evidence type="ECO:0000256" key="1">
    <source>
        <dbReference type="SAM" id="SignalP"/>
    </source>
</evidence>
<evidence type="ECO:0000313" key="3">
    <source>
        <dbReference type="EMBL" id="CAD8638235.1"/>
    </source>
</evidence>
<gene>
    <name evidence="3" type="ORF">CCUR1050_LOCUS15919</name>
</gene>
<dbReference type="SUPFAM" id="SSF57184">
    <property type="entry name" value="Growth factor receptor domain"/>
    <property type="match status" value="1"/>
</dbReference>
<dbReference type="InterPro" id="IPR009030">
    <property type="entry name" value="Growth_fac_rcpt_cys_sf"/>
</dbReference>
<proteinExistence type="predicted"/>
<accession>A0A7S0QK89</accession>
<dbReference type="PANTHER" id="PTHR46967">
    <property type="entry name" value="INSULIN-LIKE GROWTH FACTOR BINDING PROTEIN,N-TERMINAL"/>
    <property type="match status" value="1"/>
</dbReference>
<dbReference type="Gene3D" id="2.10.50.10">
    <property type="entry name" value="Tumor Necrosis Factor Receptor, subunit A, domain 2"/>
    <property type="match status" value="1"/>
</dbReference>
<keyword evidence="1" id="KW-0732">Signal</keyword>
<dbReference type="PANTHER" id="PTHR46967:SF1">
    <property type="entry name" value="KERATIN-ASSOCIATED PROTEIN 16-1-LIKE"/>
    <property type="match status" value="1"/>
</dbReference>
<name>A0A7S0QK89_9CRYP</name>